<gene>
    <name evidence="2" type="ORF">D7231_23900</name>
</gene>
<accession>A0A3B0B467</accession>
<dbReference type="AlphaFoldDB" id="A0A3B0B467"/>
<feature type="region of interest" description="Disordered" evidence="1">
    <location>
        <begin position="1"/>
        <end position="20"/>
    </location>
</feature>
<evidence type="ECO:0000313" key="2">
    <source>
        <dbReference type="EMBL" id="RKN65867.1"/>
    </source>
</evidence>
<dbReference type="Gene3D" id="3.90.930.60">
    <property type="match status" value="1"/>
</dbReference>
<sequence>MQSPVISEHAHPLPEDGSRPKLRSDALWVPHDDGAFLLCNASSLTIRGKSSYELVSRIAPHLDGTTEVGRLLSGLPPAVAAQVRALLRRLAEAGFVRDAAVDRPHGLTGRELTDYAGELSFIEYFRGSPAARYEAFRDTRVLCVGSGMVFDGLLRALVQLGNRRTTAAVTGGAPAVAGVESALKPVLAAARERDAGMGVRTVPLSVPLPGPGEEDFPADGLMHLIGANDFVLHFADDFGPGLARAIDESCARAGVTVLHGAVQGDQVWLGPLCGPDDAVRGPGLWARTGVDGTGPRSVFLTESTARIVAAQPAFAAFKVITGVPAEDFRERVVRVDLATLITEEVSLHALDLLPAGAEAAAPPAAGWASAAPPPESESTVLSQAFSRLVDSRDGLIRDVDEGDLTQIPLHRCRAEVAPLAGPGRAVAAEGDGLDLLSARVTAVLAAAESAGLRAVLDPAGGEPAVPPAAEAFDLVTAAPVRLSSHDVRAWRDDGAPVDTASAADWDDAVACALGRVAARLLRTGPRDEGTECVPVGPDVPRLLSILAAAGHRPVLRTLYDAEGFAIVRADCGAGLTGVGSATSAPAAGTDALYDAVRALHERVFDEPLRSRALRQEAGGAPLHARTEGATAAARAARWLEASLPTATRLVAVPLEVHPVLRRVGRVHCAAVAVVPAADRAVTS</sequence>
<name>A0A3B0B467_9ACTN</name>
<keyword evidence="3" id="KW-1185">Reference proteome</keyword>
<feature type="compositionally biased region" description="Basic and acidic residues" evidence="1">
    <location>
        <begin position="8"/>
        <end position="20"/>
    </location>
</feature>
<reference evidence="2 3" key="1">
    <citation type="journal article" date="2015" name="Antonie Van Leeuwenhoek">
        <title>Streptomyces klenkii sp. nov., isolated from deep marine sediment.</title>
        <authorList>
            <person name="Veyisoglu A."/>
            <person name="Sahin N."/>
        </authorList>
    </citation>
    <scope>NUCLEOTIDE SEQUENCE [LARGE SCALE GENOMIC DNA]</scope>
    <source>
        <strain evidence="2 3">KCTC 29202</strain>
    </source>
</reference>
<organism evidence="2 3">
    <name type="scientific">Streptomyces klenkii</name>
    <dbReference type="NCBI Taxonomy" id="1420899"/>
    <lineage>
        <taxon>Bacteria</taxon>
        <taxon>Bacillati</taxon>
        <taxon>Actinomycetota</taxon>
        <taxon>Actinomycetes</taxon>
        <taxon>Kitasatosporales</taxon>
        <taxon>Streptomycetaceae</taxon>
        <taxon>Streptomyces</taxon>
    </lineage>
</organism>
<protein>
    <recommendedName>
        <fullName evidence="4">YcaO domain-containing protein</fullName>
    </recommendedName>
</protein>
<proteinExistence type="predicted"/>
<dbReference type="OrthoDB" id="4219774at2"/>
<dbReference type="EMBL" id="RBAM01000010">
    <property type="protein sequence ID" value="RKN65867.1"/>
    <property type="molecule type" value="Genomic_DNA"/>
</dbReference>
<evidence type="ECO:0000256" key="1">
    <source>
        <dbReference type="SAM" id="MobiDB-lite"/>
    </source>
</evidence>
<evidence type="ECO:0000313" key="3">
    <source>
        <dbReference type="Proteomes" id="UP000270343"/>
    </source>
</evidence>
<dbReference type="Proteomes" id="UP000270343">
    <property type="component" value="Unassembled WGS sequence"/>
</dbReference>
<comment type="caution">
    <text evidence="2">The sequence shown here is derived from an EMBL/GenBank/DDBJ whole genome shotgun (WGS) entry which is preliminary data.</text>
</comment>
<dbReference type="Gene3D" id="3.40.50.720">
    <property type="entry name" value="NAD(P)-binding Rossmann-like Domain"/>
    <property type="match status" value="1"/>
</dbReference>
<dbReference type="RefSeq" id="WP_120757593.1">
    <property type="nucleotide sequence ID" value="NZ_RBAM01000010.1"/>
</dbReference>
<evidence type="ECO:0008006" key="4">
    <source>
        <dbReference type="Google" id="ProtNLM"/>
    </source>
</evidence>